<gene>
    <name evidence="1" type="ORF">MPC4_240053</name>
</gene>
<evidence type="ECO:0000313" key="2">
    <source>
        <dbReference type="Proteomes" id="UP000485880"/>
    </source>
</evidence>
<evidence type="ECO:0000313" key="1">
    <source>
        <dbReference type="EMBL" id="VTZ50474.1"/>
    </source>
</evidence>
<organism evidence="1 2">
    <name type="scientific">Methylocella tundrae</name>
    <dbReference type="NCBI Taxonomy" id="227605"/>
    <lineage>
        <taxon>Bacteria</taxon>
        <taxon>Pseudomonadati</taxon>
        <taxon>Pseudomonadota</taxon>
        <taxon>Alphaproteobacteria</taxon>
        <taxon>Hyphomicrobiales</taxon>
        <taxon>Beijerinckiaceae</taxon>
        <taxon>Methylocella</taxon>
    </lineage>
</organism>
<dbReference type="AlphaFoldDB" id="A0A8B6M8V5"/>
<keyword evidence="2" id="KW-1185">Reference proteome</keyword>
<proteinExistence type="predicted"/>
<sequence>MKNQESEVTRSERRRLALRRDPLFFRAGLVEGLAFNSGLSRAASNVGSRRSFVSRFLISPRRWSPNGDDPPPRAPRFYALAA</sequence>
<name>A0A8B6M8V5_METTU</name>
<dbReference type="EMBL" id="CABFMQ020000081">
    <property type="protein sequence ID" value="VTZ50474.1"/>
    <property type="molecule type" value="Genomic_DNA"/>
</dbReference>
<dbReference type="Proteomes" id="UP000485880">
    <property type="component" value="Unassembled WGS sequence"/>
</dbReference>
<reference evidence="1 2" key="1">
    <citation type="submission" date="2019-05" db="EMBL/GenBank/DDBJ databases">
        <authorList>
            <person name="Farhan Ul Haque M."/>
        </authorList>
    </citation>
    <scope>NUCLEOTIDE SEQUENCE [LARGE SCALE GENOMIC DNA]</scope>
    <source>
        <strain evidence="1">2</strain>
    </source>
</reference>
<accession>A0A8B6M8V5</accession>
<protein>
    <submittedName>
        <fullName evidence="1">Uncharacterized protein</fullName>
    </submittedName>
</protein>
<comment type="caution">
    <text evidence="1">The sequence shown here is derived from an EMBL/GenBank/DDBJ whole genome shotgun (WGS) entry which is preliminary data.</text>
</comment>